<dbReference type="OrthoDB" id="196436at2"/>
<evidence type="ECO:0000256" key="2">
    <source>
        <dbReference type="ARBA" id="ARBA00006555"/>
    </source>
</evidence>
<dbReference type="PANTHER" id="PTHR33446">
    <property type="entry name" value="PROTEIN TONB-RELATED"/>
    <property type="match status" value="1"/>
</dbReference>
<reference evidence="12 13" key="1">
    <citation type="submission" date="2019-01" db="EMBL/GenBank/DDBJ databases">
        <title>Lacunisphaera sp. strain TWA-58.</title>
        <authorList>
            <person name="Chen W.-M."/>
        </authorList>
    </citation>
    <scope>NUCLEOTIDE SEQUENCE [LARGE SCALE GENOMIC DNA]</scope>
    <source>
        <strain evidence="12 13">TWA-58</strain>
    </source>
</reference>
<evidence type="ECO:0000256" key="7">
    <source>
        <dbReference type="ARBA" id="ARBA00022927"/>
    </source>
</evidence>
<dbReference type="NCBIfam" id="TIGR01352">
    <property type="entry name" value="tonB_Cterm"/>
    <property type="match status" value="2"/>
</dbReference>
<keyword evidence="9" id="KW-0472">Membrane</keyword>
<dbReference type="GO" id="GO:0055085">
    <property type="term" value="P:transmembrane transport"/>
    <property type="evidence" value="ECO:0007669"/>
    <property type="project" value="InterPro"/>
</dbReference>
<comment type="subcellular location">
    <subcellularLocation>
        <location evidence="1">Cell inner membrane</location>
        <topology evidence="1">Single-pass membrane protein</topology>
        <orientation evidence="1">Periplasmic side</orientation>
    </subcellularLocation>
</comment>
<evidence type="ECO:0000259" key="11">
    <source>
        <dbReference type="PROSITE" id="PS52015"/>
    </source>
</evidence>
<dbReference type="AlphaFoldDB" id="A0A4Q1C8H4"/>
<accession>A0A4Q1C8H4</accession>
<evidence type="ECO:0000313" key="12">
    <source>
        <dbReference type="EMBL" id="RXK55146.1"/>
    </source>
</evidence>
<keyword evidence="4" id="KW-1003">Cell membrane</keyword>
<evidence type="ECO:0000256" key="10">
    <source>
        <dbReference type="SAM" id="MobiDB-lite"/>
    </source>
</evidence>
<organism evidence="12 13">
    <name type="scientific">Oleiharenicola lentus</name>
    <dbReference type="NCBI Taxonomy" id="2508720"/>
    <lineage>
        <taxon>Bacteria</taxon>
        <taxon>Pseudomonadati</taxon>
        <taxon>Verrucomicrobiota</taxon>
        <taxon>Opitutia</taxon>
        <taxon>Opitutales</taxon>
        <taxon>Opitutaceae</taxon>
        <taxon>Oleiharenicola</taxon>
    </lineage>
</organism>
<evidence type="ECO:0000256" key="8">
    <source>
        <dbReference type="ARBA" id="ARBA00022989"/>
    </source>
</evidence>
<dbReference type="InterPro" id="IPR037682">
    <property type="entry name" value="TonB_C"/>
</dbReference>
<evidence type="ECO:0000256" key="5">
    <source>
        <dbReference type="ARBA" id="ARBA00022519"/>
    </source>
</evidence>
<dbReference type="SUPFAM" id="SSF74653">
    <property type="entry name" value="TolA/TonB C-terminal domain"/>
    <property type="match status" value="2"/>
</dbReference>
<dbReference type="Gene3D" id="3.30.1150.10">
    <property type="match status" value="2"/>
</dbReference>
<keyword evidence="7" id="KW-0653">Protein transport</keyword>
<evidence type="ECO:0000256" key="3">
    <source>
        <dbReference type="ARBA" id="ARBA00022448"/>
    </source>
</evidence>
<dbReference type="InterPro" id="IPR006260">
    <property type="entry name" value="TonB/TolA_C"/>
</dbReference>
<evidence type="ECO:0000256" key="1">
    <source>
        <dbReference type="ARBA" id="ARBA00004383"/>
    </source>
</evidence>
<comment type="similarity">
    <text evidence="2">Belongs to the TonB family.</text>
</comment>
<evidence type="ECO:0000256" key="4">
    <source>
        <dbReference type="ARBA" id="ARBA00022475"/>
    </source>
</evidence>
<dbReference type="Pfam" id="PF03544">
    <property type="entry name" value="TonB_C"/>
    <property type="match status" value="2"/>
</dbReference>
<dbReference type="PROSITE" id="PS52015">
    <property type="entry name" value="TONB_CTD"/>
    <property type="match status" value="1"/>
</dbReference>
<dbReference type="GO" id="GO:0005886">
    <property type="term" value="C:plasma membrane"/>
    <property type="evidence" value="ECO:0007669"/>
    <property type="project" value="UniProtKB-SubCell"/>
</dbReference>
<gene>
    <name evidence="12" type="ORF">ESB00_04410</name>
</gene>
<dbReference type="GO" id="GO:0015031">
    <property type="term" value="P:protein transport"/>
    <property type="evidence" value="ECO:0007669"/>
    <property type="project" value="UniProtKB-KW"/>
</dbReference>
<sequence length="292" mass="31580">MKGRGGRFEPAPGGAGRSASHRLSPASLRGALAPPGGPRLEKCGAREYIGRGIPPVMNPKFCLVFLIMGLSAAAVPPPVFESAGVVVTVEPQIPARLRMEGLRDGRVTFAVDVDAEGKLTDWLVLEASHADLIAPCSEAIQRWRFSPARYDGARVPVRVKFTVNLSMTGAVISRTVVDTVGDFFERVAGRPLDYRISRGNEIDRPLEALNRVSPAYASEAQRQGVAGRVTVFFFVDERGQVRLPAVSAETHPYLSGIAVRAMREWKFTPPTREGRPVTVEASQAFVFGGEGK</sequence>
<dbReference type="EMBL" id="SDHX01000001">
    <property type="protein sequence ID" value="RXK55146.1"/>
    <property type="molecule type" value="Genomic_DNA"/>
</dbReference>
<feature type="region of interest" description="Disordered" evidence="10">
    <location>
        <begin position="1"/>
        <end position="35"/>
    </location>
</feature>
<dbReference type="Proteomes" id="UP000290218">
    <property type="component" value="Unassembled WGS sequence"/>
</dbReference>
<evidence type="ECO:0000256" key="6">
    <source>
        <dbReference type="ARBA" id="ARBA00022692"/>
    </source>
</evidence>
<proteinExistence type="inferred from homology"/>
<keyword evidence="13" id="KW-1185">Reference proteome</keyword>
<dbReference type="InterPro" id="IPR051045">
    <property type="entry name" value="TonB-dependent_transducer"/>
</dbReference>
<protein>
    <submittedName>
        <fullName evidence="12">TonB family protein</fullName>
    </submittedName>
</protein>
<comment type="caution">
    <text evidence="12">The sequence shown here is derived from an EMBL/GenBank/DDBJ whole genome shotgun (WGS) entry which is preliminary data.</text>
</comment>
<feature type="domain" description="TonB C-terminal" evidence="11">
    <location>
        <begin position="201"/>
        <end position="292"/>
    </location>
</feature>
<keyword evidence="5" id="KW-0997">Cell inner membrane</keyword>
<name>A0A4Q1C8H4_9BACT</name>
<evidence type="ECO:0000313" key="13">
    <source>
        <dbReference type="Proteomes" id="UP000290218"/>
    </source>
</evidence>
<keyword evidence="8" id="KW-1133">Transmembrane helix</keyword>
<keyword evidence="3" id="KW-0813">Transport</keyword>
<keyword evidence="6" id="KW-0812">Transmembrane</keyword>
<evidence type="ECO:0000256" key="9">
    <source>
        <dbReference type="ARBA" id="ARBA00023136"/>
    </source>
</evidence>